<evidence type="ECO:0000313" key="3">
    <source>
        <dbReference type="Proteomes" id="UP000217154"/>
    </source>
</evidence>
<dbReference type="Proteomes" id="UP000217154">
    <property type="component" value="Chromosome"/>
</dbReference>
<organism evidence="1 3">
    <name type="scientific">Variovorax boronicumulans</name>
    <dbReference type="NCBI Taxonomy" id="436515"/>
    <lineage>
        <taxon>Bacteria</taxon>
        <taxon>Pseudomonadati</taxon>
        <taxon>Pseudomonadota</taxon>
        <taxon>Betaproteobacteria</taxon>
        <taxon>Burkholderiales</taxon>
        <taxon>Comamonadaceae</taxon>
        <taxon>Variovorax</taxon>
    </lineage>
</organism>
<proteinExistence type="predicted"/>
<evidence type="ECO:0000313" key="1">
    <source>
        <dbReference type="EMBL" id="ATA57192.1"/>
    </source>
</evidence>
<accession>A0A1E7TUI0</accession>
<dbReference type="EMBL" id="JAUSRR010000007">
    <property type="protein sequence ID" value="MDP9925215.1"/>
    <property type="molecule type" value="Genomic_DNA"/>
</dbReference>
<dbReference type="RefSeq" id="WP_070062980.1">
    <property type="nucleotide sequence ID" value="NZ_CP023284.1"/>
</dbReference>
<dbReference type="InterPro" id="IPR014991">
    <property type="entry name" value="DUF1840"/>
</dbReference>
<dbReference type="OrthoDB" id="5296629at2"/>
<dbReference type="EMBL" id="CP023284">
    <property type="protein sequence ID" value="ATA57192.1"/>
    <property type="molecule type" value="Genomic_DNA"/>
</dbReference>
<dbReference type="Pfam" id="PF08895">
    <property type="entry name" value="DUF1840"/>
    <property type="match status" value="1"/>
</dbReference>
<name>A0A1E7TUI0_9BURK</name>
<evidence type="ECO:0000313" key="2">
    <source>
        <dbReference type="EMBL" id="MDP9925215.1"/>
    </source>
</evidence>
<reference evidence="2" key="2">
    <citation type="submission" date="2023-07" db="EMBL/GenBank/DDBJ databases">
        <title>Sorghum-associated microbial communities from plants grown in Nebraska, USA.</title>
        <authorList>
            <person name="Schachtman D."/>
        </authorList>
    </citation>
    <scope>NUCLEOTIDE SEQUENCE</scope>
    <source>
        <strain evidence="2">DS2795</strain>
    </source>
</reference>
<reference evidence="1 3" key="1">
    <citation type="submission" date="2017-09" db="EMBL/GenBank/DDBJ databases">
        <title>The diverse metabolic capabilities of V. boronicumulans make it an excellent choice for continued studies on novel biodegradation.</title>
        <authorList>
            <person name="Sun S."/>
        </authorList>
    </citation>
    <scope>NUCLEOTIDE SEQUENCE [LARGE SCALE GENOMIC DNA]</scope>
    <source>
        <strain evidence="1 3">J1</strain>
    </source>
</reference>
<dbReference type="AlphaFoldDB" id="A0A1E7TUI0"/>
<dbReference type="KEGG" id="vbo:CKY39_31175"/>
<protein>
    <submittedName>
        <fullName evidence="1">DUF1840 domain-containing protein</fullName>
    </submittedName>
</protein>
<dbReference type="Proteomes" id="UP001244295">
    <property type="component" value="Unassembled WGS sequence"/>
</dbReference>
<dbReference type="STRING" id="436515.GCA_001752345_06105"/>
<sequence>MLYRFKSRAAPDFVMLEVHARQLLDIVGKPAAPQGIITVEQIPGAIAALEAALALESSKPAPHNHDEHVVEGHDADAEKQHVGLHQRAAPLLHMLKDSQAESKDVTWGT</sequence>
<gene>
    <name evidence="1" type="ORF">CKY39_31175</name>
    <name evidence="2" type="ORF">J2W25_004258</name>
</gene>